<feature type="domain" description="EGF-like" evidence="3">
    <location>
        <begin position="17"/>
        <end position="52"/>
    </location>
</feature>
<dbReference type="AlphaFoldDB" id="A0A4C1T9M9"/>
<dbReference type="Proteomes" id="UP000299102">
    <property type="component" value="Unassembled WGS sequence"/>
</dbReference>
<dbReference type="STRING" id="151549.A0A4C1T9M9"/>
<dbReference type="EMBL" id="BGZK01009050">
    <property type="protein sequence ID" value="GBP10834.1"/>
    <property type="molecule type" value="Genomic_DNA"/>
</dbReference>
<protein>
    <recommendedName>
        <fullName evidence="3">EGF-like domain-containing protein</fullName>
    </recommendedName>
</protein>
<gene>
    <name evidence="4" type="ORF">EVAR_101374_1</name>
</gene>
<evidence type="ECO:0000256" key="2">
    <source>
        <dbReference type="SAM" id="SignalP"/>
    </source>
</evidence>
<evidence type="ECO:0000259" key="3">
    <source>
        <dbReference type="PROSITE" id="PS50026"/>
    </source>
</evidence>
<organism evidence="4 5">
    <name type="scientific">Eumeta variegata</name>
    <name type="common">Bagworm moth</name>
    <name type="synonym">Eumeta japonica</name>
    <dbReference type="NCBI Taxonomy" id="151549"/>
    <lineage>
        <taxon>Eukaryota</taxon>
        <taxon>Metazoa</taxon>
        <taxon>Ecdysozoa</taxon>
        <taxon>Arthropoda</taxon>
        <taxon>Hexapoda</taxon>
        <taxon>Insecta</taxon>
        <taxon>Pterygota</taxon>
        <taxon>Neoptera</taxon>
        <taxon>Endopterygota</taxon>
        <taxon>Lepidoptera</taxon>
        <taxon>Glossata</taxon>
        <taxon>Ditrysia</taxon>
        <taxon>Tineoidea</taxon>
        <taxon>Psychidae</taxon>
        <taxon>Oiketicinae</taxon>
        <taxon>Eumeta</taxon>
    </lineage>
</organism>
<feature type="signal peptide" evidence="2">
    <location>
        <begin position="1"/>
        <end position="20"/>
    </location>
</feature>
<evidence type="ECO:0000313" key="5">
    <source>
        <dbReference type="Proteomes" id="UP000299102"/>
    </source>
</evidence>
<name>A0A4C1T9M9_EUMVA</name>
<evidence type="ECO:0000313" key="4">
    <source>
        <dbReference type="EMBL" id="GBP10834.1"/>
    </source>
</evidence>
<reference evidence="4 5" key="1">
    <citation type="journal article" date="2019" name="Commun. Biol.">
        <title>The bagworm genome reveals a unique fibroin gene that provides high tensile strength.</title>
        <authorList>
            <person name="Kono N."/>
            <person name="Nakamura H."/>
            <person name="Ohtoshi R."/>
            <person name="Tomita M."/>
            <person name="Numata K."/>
            <person name="Arakawa K."/>
        </authorList>
    </citation>
    <scope>NUCLEOTIDE SEQUENCE [LARGE SCALE GENOMIC DNA]</scope>
</reference>
<keyword evidence="1" id="KW-0245">EGF-like domain</keyword>
<proteinExistence type="predicted"/>
<comment type="caution">
    <text evidence="4">The sequence shown here is derived from an EMBL/GenBank/DDBJ whole genome shotgun (WGS) entry which is preliminary data.</text>
</comment>
<keyword evidence="5" id="KW-1185">Reference proteome</keyword>
<dbReference type="InterPro" id="IPR000742">
    <property type="entry name" value="EGF"/>
</dbReference>
<sequence>MNVNMTVIVAHVMAISNVYPCTQCGTGATCSTVNNHRAVCECPKGYIGAHSPECRPECYGDSDCPAGRPACFYADLLSQILVVPMQSAYLVMTTQDVNDLFATVYLAARQPVDSLLK</sequence>
<comment type="caution">
    <text evidence="1">Lacks conserved residue(s) required for the propagation of feature annotation.</text>
</comment>
<feature type="non-terminal residue" evidence="4">
    <location>
        <position position="117"/>
    </location>
</feature>
<dbReference type="PROSITE" id="PS50026">
    <property type="entry name" value="EGF_3"/>
    <property type="match status" value="1"/>
</dbReference>
<keyword evidence="2" id="KW-0732">Signal</keyword>
<feature type="chain" id="PRO_5020026676" description="EGF-like domain-containing protein" evidence="2">
    <location>
        <begin position="21"/>
        <end position="117"/>
    </location>
</feature>
<evidence type="ECO:0000256" key="1">
    <source>
        <dbReference type="PROSITE-ProRule" id="PRU00076"/>
    </source>
</evidence>
<accession>A0A4C1T9M9</accession>